<evidence type="ECO:0000313" key="2">
    <source>
        <dbReference type="EMBL" id="GAA5529585.1"/>
    </source>
</evidence>
<keyword evidence="3" id="KW-1185">Reference proteome</keyword>
<accession>A0ABP9X528</accession>
<evidence type="ECO:0000313" key="3">
    <source>
        <dbReference type="Proteomes" id="UP001428290"/>
    </source>
</evidence>
<gene>
    <name evidence="2" type="ORF">Hgul01_03397</name>
</gene>
<name>A0ABP9X528_9CHLR</name>
<dbReference type="RefSeq" id="WP_345723193.1">
    <property type="nucleotide sequence ID" value="NZ_BAABRU010000012.1"/>
</dbReference>
<reference evidence="2 3" key="1">
    <citation type="submission" date="2024-02" db="EMBL/GenBank/DDBJ databases">
        <title>Herpetosiphon gulosus NBRC 112829.</title>
        <authorList>
            <person name="Ichikawa N."/>
            <person name="Katano-Makiyama Y."/>
            <person name="Hidaka K."/>
        </authorList>
    </citation>
    <scope>NUCLEOTIDE SEQUENCE [LARGE SCALE GENOMIC DNA]</scope>
    <source>
        <strain evidence="2 3">NBRC 112829</strain>
    </source>
</reference>
<organism evidence="2 3">
    <name type="scientific">Herpetosiphon gulosus</name>
    <dbReference type="NCBI Taxonomy" id="1973496"/>
    <lineage>
        <taxon>Bacteria</taxon>
        <taxon>Bacillati</taxon>
        <taxon>Chloroflexota</taxon>
        <taxon>Chloroflexia</taxon>
        <taxon>Herpetosiphonales</taxon>
        <taxon>Herpetosiphonaceae</taxon>
        <taxon>Herpetosiphon</taxon>
    </lineage>
</organism>
<keyword evidence="1" id="KW-0732">Signal</keyword>
<protein>
    <submittedName>
        <fullName evidence="2">Uncharacterized protein</fullName>
    </submittedName>
</protein>
<comment type="caution">
    <text evidence="2">The sequence shown here is derived from an EMBL/GenBank/DDBJ whole genome shotgun (WGS) entry which is preliminary data.</text>
</comment>
<evidence type="ECO:0000256" key="1">
    <source>
        <dbReference type="SAM" id="SignalP"/>
    </source>
</evidence>
<sequence length="90" mass="10001">MKYLYWLLLCLMLARCANAALQPTPLPPIAPSVQQTIEQTVKQTPDFADMHDLAIQAVPGLEVDQLFVFSFKTKNGLIMGVLSGWHDQAT</sequence>
<dbReference type="Proteomes" id="UP001428290">
    <property type="component" value="Unassembled WGS sequence"/>
</dbReference>
<dbReference type="EMBL" id="BAABRU010000012">
    <property type="protein sequence ID" value="GAA5529585.1"/>
    <property type="molecule type" value="Genomic_DNA"/>
</dbReference>
<feature type="signal peptide" evidence="1">
    <location>
        <begin position="1"/>
        <end position="19"/>
    </location>
</feature>
<proteinExistence type="predicted"/>
<feature type="chain" id="PRO_5046574872" evidence="1">
    <location>
        <begin position="20"/>
        <end position="90"/>
    </location>
</feature>